<feature type="region of interest" description="Disordered" evidence="1">
    <location>
        <begin position="54"/>
        <end position="101"/>
    </location>
</feature>
<sequence length="101" mass="10377">MEHMPRKNSTVPWAPSPSGLLAPGPAEDYRRKNKFIESVPQSCQQTLGSWLQLELGASSSGPGPLSQGTQGTSSLGASLGASLGSGPSSLGTGLSSLWPLR</sequence>
<organism evidence="2 3">
    <name type="scientific">Knipowitschia caucasica</name>
    <name type="common">Caucasian dwarf goby</name>
    <name type="synonym">Pomatoschistus caucasicus</name>
    <dbReference type="NCBI Taxonomy" id="637954"/>
    <lineage>
        <taxon>Eukaryota</taxon>
        <taxon>Metazoa</taxon>
        <taxon>Chordata</taxon>
        <taxon>Craniata</taxon>
        <taxon>Vertebrata</taxon>
        <taxon>Euteleostomi</taxon>
        <taxon>Actinopterygii</taxon>
        <taxon>Neopterygii</taxon>
        <taxon>Teleostei</taxon>
        <taxon>Neoteleostei</taxon>
        <taxon>Acanthomorphata</taxon>
        <taxon>Gobiaria</taxon>
        <taxon>Gobiiformes</taxon>
        <taxon>Gobioidei</taxon>
        <taxon>Gobiidae</taxon>
        <taxon>Gobiinae</taxon>
        <taxon>Knipowitschia</taxon>
    </lineage>
</organism>
<evidence type="ECO:0000313" key="3">
    <source>
        <dbReference type="Proteomes" id="UP001497482"/>
    </source>
</evidence>
<dbReference type="AlphaFoldDB" id="A0AAV2JC77"/>
<keyword evidence="3" id="KW-1185">Reference proteome</keyword>
<protein>
    <submittedName>
        <fullName evidence="2">Uncharacterized protein</fullName>
    </submittedName>
</protein>
<reference evidence="2 3" key="1">
    <citation type="submission" date="2024-04" db="EMBL/GenBank/DDBJ databases">
        <authorList>
            <person name="Waldvogel A.-M."/>
            <person name="Schoenle A."/>
        </authorList>
    </citation>
    <scope>NUCLEOTIDE SEQUENCE [LARGE SCALE GENOMIC DNA]</scope>
</reference>
<feature type="region of interest" description="Disordered" evidence="1">
    <location>
        <begin position="1"/>
        <end position="26"/>
    </location>
</feature>
<evidence type="ECO:0000313" key="2">
    <source>
        <dbReference type="EMBL" id="CAL1572764.1"/>
    </source>
</evidence>
<proteinExistence type="predicted"/>
<accession>A0AAV2JC77</accession>
<dbReference type="Proteomes" id="UP001497482">
    <property type="component" value="Chromosome 11"/>
</dbReference>
<feature type="compositionally biased region" description="Low complexity" evidence="1">
    <location>
        <begin position="55"/>
        <end position="101"/>
    </location>
</feature>
<dbReference type="EMBL" id="OZ035833">
    <property type="protein sequence ID" value="CAL1572764.1"/>
    <property type="molecule type" value="Genomic_DNA"/>
</dbReference>
<evidence type="ECO:0000256" key="1">
    <source>
        <dbReference type="SAM" id="MobiDB-lite"/>
    </source>
</evidence>
<gene>
    <name evidence="2" type="ORF">KC01_LOCUS4773</name>
</gene>
<name>A0AAV2JC77_KNICA</name>